<keyword evidence="4 7" id="KW-0689">Ribosomal protein</keyword>
<dbReference type="STRING" id="42256.RradSPS_0738"/>
<evidence type="ECO:0000256" key="7">
    <source>
        <dbReference type="HAMAP-Rule" id="MF_00503"/>
    </source>
</evidence>
<dbReference type="InterPro" id="IPR036791">
    <property type="entry name" value="Ribosomal_bL9_C_sf"/>
</dbReference>
<dbReference type="GO" id="GO:0019843">
    <property type="term" value="F:rRNA binding"/>
    <property type="evidence" value="ECO:0007669"/>
    <property type="project" value="UniProtKB-UniRule"/>
</dbReference>
<dbReference type="PATRIC" id="fig|42256.3.peg.749"/>
<dbReference type="GO" id="GO:0006412">
    <property type="term" value="P:translation"/>
    <property type="evidence" value="ECO:0007669"/>
    <property type="project" value="UniProtKB-UniRule"/>
</dbReference>
<dbReference type="OrthoDB" id="9788336at2"/>
<evidence type="ECO:0000313" key="9">
    <source>
        <dbReference type="EMBL" id="AHY46021.1"/>
    </source>
</evidence>
<dbReference type="eggNOG" id="COG0359">
    <property type="taxonomic scope" value="Bacteria"/>
</dbReference>
<dbReference type="InterPro" id="IPR020070">
    <property type="entry name" value="Ribosomal_bL9_N"/>
</dbReference>
<dbReference type="EMBL" id="CP007514">
    <property type="protein sequence ID" value="AHY46021.1"/>
    <property type="molecule type" value="Genomic_DNA"/>
</dbReference>
<keyword evidence="2 7" id="KW-0699">rRNA-binding</keyword>
<keyword evidence="5 7" id="KW-0687">Ribonucleoprotein</keyword>
<sequence>MQVILTQDVEKVGRRGDIVDVSRGYVRNYLTPRGLAEVATPGKLAEAQRRMEEAEERDRRLAERAGEIAETLNKSVITIEARTGDDDRIFGSVTSANIASAIEDARGIHLDRRRIRLDEPIKTLGTHNVPIQVHGEIEANVKVIVVPKL</sequence>
<dbReference type="Proteomes" id="UP001281130">
    <property type="component" value="Unassembled WGS sequence"/>
</dbReference>
<comment type="function">
    <text evidence="7">Binds to the 23S rRNA.</text>
</comment>
<reference evidence="10" key="2">
    <citation type="submission" date="2023-11" db="EMBL/GenBank/DDBJ databases">
        <title>MicrobeMod: A computational toolkit for identifying prokaryotic methylation and restriction-modification with nanopore sequencing.</title>
        <authorList>
            <person name="Crits-Christoph A."/>
            <person name="Kang S.C."/>
            <person name="Lee H."/>
            <person name="Ostrov N."/>
        </authorList>
    </citation>
    <scope>NUCLEOTIDE SEQUENCE</scope>
    <source>
        <strain evidence="10">ATCC 51242</strain>
    </source>
</reference>
<dbReference type="Proteomes" id="UP000025229">
    <property type="component" value="Chromosome"/>
</dbReference>
<dbReference type="GO" id="GO:0003735">
    <property type="term" value="F:structural constituent of ribosome"/>
    <property type="evidence" value="ECO:0007669"/>
    <property type="project" value="InterPro"/>
</dbReference>
<evidence type="ECO:0000256" key="5">
    <source>
        <dbReference type="ARBA" id="ARBA00023274"/>
    </source>
</evidence>
<evidence type="ECO:0000256" key="3">
    <source>
        <dbReference type="ARBA" id="ARBA00022884"/>
    </source>
</evidence>
<evidence type="ECO:0000256" key="1">
    <source>
        <dbReference type="ARBA" id="ARBA00010605"/>
    </source>
</evidence>
<organism evidence="9 11">
    <name type="scientific">Rubrobacter radiotolerans</name>
    <name type="common">Arthrobacter radiotolerans</name>
    <dbReference type="NCBI Taxonomy" id="42256"/>
    <lineage>
        <taxon>Bacteria</taxon>
        <taxon>Bacillati</taxon>
        <taxon>Actinomycetota</taxon>
        <taxon>Rubrobacteria</taxon>
        <taxon>Rubrobacterales</taxon>
        <taxon>Rubrobacteraceae</taxon>
        <taxon>Rubrobacter</taxon>
    </lineage>
</organism>
<dbReference type="KEGG" id="rrd:RradSPS_0738"/>
<dbReference type="InterPro" id="IPR020594">
    <property type="entry name" value="Ribosomal_bL9_bac/chp"/>
</dbReference>
<protein>
    <recommendedName>
        <fullName evidence="6 7">Large ribosomal subunit protein bL9</fullName>
    </recommendedName>
</protein>
<dbReference type="Pfam" id="PF01281">
    <property type="entry name" value="Ribosomal_L9_N"/>
    <property type="match status" value="1"/>
</dbReference>
<evidence type="ECO:0000256" key="2">
    <source>
        <dbReference type="ARBA" id="ARBA00022730"/>
    </source>
</evidence>
<keyword evidence="3 7" id="KW-0694">RNA-binding</keyword>
<evidence type="ECO:0000256" key="4">
    <source>
        <dbReference type="ARBA" id="ARBA00022980"/>
    </source>
</evidence>
<dbReference type="EMBL" id="JAWXXX010000001">
    <property type="protein sequence ID" value="MDX5893433.1"/>
    <property type="molecule type" value="Genomic_DNA"/>
</dbReference>
<evidence type="ECO:0000256" key="6">
    <source>
        <dbReference type="ARBA" id="ARBA00035292"/>
    </source>
</evidence>
<evidence type="ECO:0000259" key="8">
    <source>
        <dbReference type="PROSITE" id="PS00651"/>
    </source>
</evidence>
<dbReference type="Pfam" id="PF03948">
    <property type="entry name" value="Ribosomal_L9_C"/>
    <property type="match status" value="1"/>
</dbReference>
<reference evidence="9 11" key="1">
    <citation type="submission" date="2014-03" db="EMBL/GenBank/DDBJ databases">
        <title>Complete genome sequence of the Radio-Resistant Rubrobacter radiotolerans RSPS-4.</title>
        <authorList>
            <person name="Egas C.C."/>
            <person name="Barroso C.C."/>
            <person name="Froufe H.J.C."/>
            <person name="Pacheco J.J."/>
            <person name="Albuquerque L.L."/>
            <person name="da Costa M.M.S."/>
        </authorList>
    </citation>
    <scope>NUCLEOTIDE SEQUENCE [LARGE SCALE GENOMIC DNA]</scope>
    <source>
        <strain evidence="9 11">RSPS-4</strain>
    </source>
</reference>
<dbReference type="HAMAP" id="MF_00503">
    <property type="entry name" value="Ribosomal_bL9"/>
    <property type="match status" value="1"/>
</dbReference>
<dbReference type="InterPro" id="IPR009027">
    <property type="entry name" value="Ribosomal_bL9/RNase_H1_N"/>
</dbReference>
<gene>
    <name evidence="7 10" type="primary">rplI</name>
    <name evidence="9" type="ORF">RradSPS_0738</name>
    <name evidence="10" type="ORF">SIL72_05250</name>
</gene>
<dbReference type="NCBIfam" id="TIGR00158">
    <property type="entry name" value="L9"/>
    <property type="match status" value="1"/>
</dbReference>
<dbReference type="HOGENOM" id="CLU_078938_3_0_11"/>
<dbReference type="SUPFAM" id="SSF55658">
    <property type="entry name" value="L9 N-domain-like"/>
    <property type="match status" value="1"/>
</dbReference>
<dbReference type="InterPro" id="IPR000244">
    <property type="entry name" value="Ribosomal_bL9"/>
</dbReference>
<dbReference type="AlphaFoldDB" id="A0A023X1F4"/>
<dbReference type="GO" id="GO:1990904">
    <property type="term" value="C:ribonucleoprotein complex"/>
    <property type="evidence" value="ECO:0007669"/>
    <property type="project" value="UniProtKB-KW"/>
</dbReference>
<proteinExistence type="inferred from homology"/>
<dbReference type="RefSeq" id="WP_038683901.1">
    <property type="nucleotide sequence ID" value="NZ_CP007514.1"/>
</dbReference>
<accession>A0A023X1F4</accession>
<comment type="similarity">
    <text evidence="1 7">Belongs to the bacterial ribosomal protein bL9 family.</text>
</comment>
<dbReference type="Gene3D" id="3.40.5.10">
    <property type="entry name" value="Ribosomal protein L9, N-terminal domain"/>
    <property type="match status" value="1"/>
</dbReference>
<evidence type="ECO:0000313" key="11">
    <source>
        <dbReference type="Proteomes" id="UP000025229"/>
    </source>
</evidence>
<dbReference type="InterPro" id="IPR036935">
    <property type="entry name" value="Ribosomal_bL9_N_sf"/>
</dbReference>
<evidence type="ECO:0000313" key="10">
    <source>
        <dbReference type="EMBL" id="MDX5893433.1"/>
    </source>
</evidence>
<dbReference type="InterPro" id="IPR020069">
    <property type="entry name" value="Ribosomal_bL9_C"/>
</dbReference>
<dbReference type="PANTHER" id="PTHR21368">
    <property type="entry name" value="50S RIBOSOMAL PROTEIN L9"/>
    <property type="match status" value="1"/>
</dbReference>
<dbReference type="PROSITE" id="PS00651">
    <property type="entry name" value="RIBOSOMAL_L9"/>
    <property type="match status" value="1"/>
</dbReference>
<dbReference type="Gene3D" id="3.10.430.100">
    <property type="entry name" value="Ribosomal protein L9, C-terminal domain"/>
    <property type="match status" value="1"/>
</dbReference>
<dbReference type="SUPFAM" id="SSF55653">
    <property type="entry name" value="Ribosomal protein L9 C-domain"/>
    <property type="match status" value="1"/>
</dbReference>
<keyword evidence="11" id="KW-1185">Reference proteome</keyword>
<feature type="domain" description="Ribosomal protein L9" evidence="8">
    <location>
        <begin position="13"/>
        <end position="40"/>
    </location>
</feature>
<dbReference type="GO" id="GO:0005840">
    <property type="term" value="C:ribosome"/>
    <property type="evidence" value="ECO:0007669"/>
    <property type="project" value="UniProtKB-KW"/>
</dbReference>
<name>A0A023X1F4_RUBRA</name>